<evidence type="ECO:0000313" key="4">
    <source>
        <dbReference type="EMBL" id="ADI19996.1"/>
    </source>
</evidence>
<accession>E0Y005</accession>
<dbReference type="InterPro" id="IPR015424">
    <property type="entry name" value="PyrdxlP-dep_Trfase"/>
</dbReference>
<dbReference type="AlphaFoldDB" id="E0Y005"/>
<reference evidence="4" key="1">
    <citation type="journal article" date="2011" name="Environ. Microbiol.">
        <title>Time-series analyses of Monterey Bay coastal microbial picoplankton using a 'genome proxy' microarray.</title>
        <authorList>
            <person name="Rich V.I."/>
            <person name="Pham V.D."/>
            <person name="Eppley J."/>
            <person name="Shi Y."/>
            <person name="DeLong E.F."/>
        </authorList>
    </citation>
    <scope>NUCLEOTIDE SEQUENCE</scope>
</reference>
<dbReference type="InterPro" id="IPR005814">
    <property type="entry name" value="Aminotrans_3"/>
</dbReference>
<proteinExistence type="inferred from homology"/>
<keyword evidence="4" id="KW-0032">Aminotransferase</keyword>
<dbReference type="PANTHER" id="PTHR43713">
    <property type="entry name" value="GLUTAMATE-1-SEMIALDEHYDE 2,1-AMINOMUTASE"/>
    <property type="match status" value="1"/>
</dbReference>
<evidence type="ECO:0000256" key="3">
    <source>
        <dbReference type="RuleBase" id="RU003560"/>
    </source>
</evidence>
<dbReference type="GO" id="GO:0030170">
    <property type="term" value="F:pyridoxal phosphate binding"/>
    <property type="evidence" value="ECO:0007669"/>
    <property type="project" value="InterPro"/>
</dbReference>
<dbReference type="InterPro" id="IPR015421">
    <property type="entry name" value="PyrdxlP-dep_Trfase_major"/>
</dbReference>
<dbReference type="Pfam" id="PF00202">
    <property type="entry name" value="Aminotran_3"/>
    <property type="match status" value="1"/>
</dbReference>
<protein>
    <submittedName>
        <fullName evidence="4">Glutamate-1-semialdehyde aminotransferase</fullName>
    </submittedName>
</protein>
<dbReference type="SUPFAM" id="SSF53383">
    <property type="entry name" value="PLP-dependent transferases"/>
    <property type="match status" value="1"/>
</dbReference>
<dbReference type="Gene3D" id="3.40.640.10">
    <property type="entry name" value="Type I PLP-dependent aspartate aminotransferase-like (Major domain)"/>
    <property type="match status" value="1"/>
</dbReference>
<dbReference type="EMBL" id="GU474936">
    <property type="protein sequence ID" value="ADI19996.1"/>
    <property type="molecule type" value="Genomic_DNA"/>
</dbReference>
<comment type="cofactor">
    <cofactor evidence="1">
        <name>pyridoxal 5'-phosphate</name>
        <dbReference type="ChEBI" id="CHEBI:597326"/>
    </cofactor>
</comment>
<keyword evidence="2 3" id="KW-0663">Pyridoxal phosphate</keyword>
<dbReference type="InterPro" id="IPR015422">
    <property type="entry name" value="PyrdxlP-dep_Trfase_small"/>
</dbReference>
<comment type="similarity">
    <text evidence="3">Belongs to the class-III pyridoxal-phosphate-dependent aminotransferase family.</text>
</comment>
<name>E0Y005_9GAMM</name>
<dbReference type="PANTHER" id="PTHR43713:SF3">
    <property type="entry name" value="GLUTAMATE-1-SEMIALDEHYDE 2,1-AMINOMUTASE 1, CHLOROPLASTIC-RELATED"/>
    <property type="match status" value="1"/>
</dbReference>
<evidence type="ECO:0000256" key="1">
    <source>
        <dbReference type="ARBA" id="ARBA00001933"/>
    </source>
</evidence>
<dbReference type="Gene3D" id="3.90.1150.10">
    <property type="entry name" value="Aspartate Aminotransferase, domain 1"/>
    <property type="match status" value="1"/>
</dbReference>
<dbReference type="CDD" id="cd00610">
    <property type="entry name" value="OAT_like"/>
    <property type="match status" value="1"/>
</dbReference>
<sequence>MLYPDLGSTSNQLNVRGRKVLPNGGSRSSIQSAPYTIFLDACRGKYIVDVDGNKYVDFNNNYTSLIHGHCHPKIVEATTRQIAKGSAFAFGSSAEVELAELLCERVPEFEQIRFMNSGTEAVMNGIKAARAATGRAKIAKCENAYHGSYDAAEISLAVTPTNLDHGDPVAKAYSFGTPQGVLDDIVIIPFNDVENSRRILEAHGSDLAGILFDPFGANMGRTPPSQAFIDLFAEMRTKYGLKLIADEVVAFRSGFRGCMDKYNVRADLTCLGKIIGGGFPVGAVAGPHDVMSVFESGAEKAKLPHGGTFNANPVTMVAGYTAMEMMTESEFKRINNLGDQFRAGIKEVLSQVNVKANILGQDSVFALEILEPKTSPDTQTRGSMRHISGPEADLINDGYFISAGMHGTISTAMDEDDVAPFCDALHKALKAL</sequence>
<organism evidence="4">
    <name type="scientific">uncultured gamma proteobacterium EB000_65A11</name>
    <dbReference type="NCBI Taxonomy" id="710972"/>
    <lineage>
        <taxon>Bacteria</taxon>
        <taxon>Pseudomonadati</taxon>
        <taxon>Pseudomonadota</taxon>
        <taxon>Gammaproteobacteria</taxon>
        <taxon>environmental samples</taxon>
    </lineage>
</organism>
<dbReference type="GO" id="GO:0008483">
    <property type="term" value="F:transaminase activity"/>
    <property type="evidence" value="ECO:0007669"/>
    <property type="project" value="UniProtKB-KW"/>
</dbReference>
<evidence type="ECO:0000256" key="2">
    <source>
        <dbReference type="ARBA" id="ARBA00022898"/>
    </source>
</evidence>
<keyword evidence="4" id="KW-0808">Transferase</keyword>